<evidence type="ECO:0000256" key="6">
    <source>
        <dbReference type="SAM" id="Phobius"/>
    </source>
</evidence>
<keyword evidence="5 6" id="KW-0472">Membrane</keyword>
<dbReference type="Proteomes" id="UP000663874">
    <property type="component" value="Unassembled WGS sequence"/>
</dbReference>
<dbReference type="AlphaFoldDB" id="A0A814LQ26"/>
<keyword evidence="4 6" id="KW-1133">Transmembrane helix</keyword>
<organism evidence="7 9">
    <name type="scientific">Rotaria sordida</name>
    <dbReference type="NCBI Taxonomy" id="392033"/>
    <lineage>
        <taxon>Eukaryota</taxon>
        <taxon>Metazoa</taxon>
        <taxon>Spiralia</taxon>
        <taxon>Gnathifera</taxon>
        <taxon>Rotifera</taxon>
        <taxon>Eurotatoria</taxon>
        <taxon>Bdelloidea</taxon>
        <taxon>Philodinida</taxon>
        <taxon>Philodinidae</taxon>
        <taxon>Rotaria</taxon>
    </lineage>
</organism>
<feature type="transmembrane region" description="Helical" evidence="6">
    <location>
        <begin position="146"/>
        <end position="165"/>
    </location>
</feature>
<dbReference type="PANTHER" id="PTHR30213:SF0">
    <property type="entry name" value="UPF0761 MEMBRANE PROTEIN YIHY"/>
    <property type="match status" value="1"/>
</dbReference>
<evidence type="ECO:0000256" key="3">
    <source>
        <dbReference type="ARBA" id="ARBA00022692"/>
    </source>
</evidence>
<sequence>MESKVTNTRLFQYAKKETTPFRLFIQKFRHDWSFVLAAMLAFNILLAILPMAITLFGILGLIIGNRPDLQNRIRNHIVNSFPPKANEGVREIINMAFRRLQHDAGVILAIGIIFAILGSSRLFIAIDRCLTIIYRVEERKFLKKRILAIGMLFLFLILIPLMVAASSAPSLLLGAIPNAGGRFGVYIAGILLSLFFSFIFFEIIYLIIPNKKMTLKQTWCGSIVAAGALQLFMILFPLYVTKSLSSYTGQIGIAVILLLFLFYAAIIIVLGAQINAFFYEHIQPLPVSLGTYISKLSHVYRYDETRQPLNI</sequence>
<evidence type="ECO:0000256" key="1">
    <source>
        <dbReference type="ARBA" id="ARBA00004651"/>
    </source>
</evidence>
<dbReference type="PIRSF" id="PIRSF035875">
    <property type="entry name" value="RNase_BN"/>
    <property type="match status" value="1"/>
</dbReference>
<evidence type="ECO:0000313" key="7">
    <source>
        <dbReference type="EMBL" id="CAF1066752.1"/>
    </source>
</evidence>
<dbReference type="Pfam" id="PF03631">
    <property type="entry name" value="Virul_fac_BrkB"/>
    <property type="match status" value="1"/>
</dbReference>
<dbReference type="Proteomes" id="UP000663889">
    <property type="component" value="Unassembled WGS sequence"/>
</dbReference>
<evidence type="ECO:0000256" key="4">
    <source>
        <dbReference type="ARBA" id="ARBA00022989"/>
    </source>
</evidence>
<gene>
    <name evidence="8" type="ORF">FNK824_LOCUS13988</name>
    <name evidence="7" type="ORF">SEV965_LOCUS14139</name>
</gene>
<evidence type="ECO:0000313" key="9">
    <source>
        <dbReference type="Proteomes" id="UP000663889"/>
    </source>
</evidence>
<evidence type="ECO:0000256" key="5">
    <source>
        <dbReference type="ARBA" id="ARBA00023136"/>
    </source>
</evidence>
<feature type="transmembrane region" description="Helical" evidence="6">
    <location>
        <begin position="219"/>
        <end position="239"/>
    </location>
</feature>
<dbReference type="GO" id="GO:0005886">
    <property type="term" value="C:plasma membrane"/>
    <property type="evidence" value="ECO:0007669"/>
    <property type="project" value="UniProtKB-SubCell"/>
</dbReference>
<dbReference type="EMBL" id="CAJOBE010001888">
    <property type="protein sequence ID" value="CAF3782558.1"/>
    <property type="molecule type" value="Genomic_DNA"/>
</dbReference>
<feature type="transmembrane region" description="Helical" evidence="6">
    <location>
        <begin position="104"/>
        <end position="126"/>
    </location>
</feature>
<accession>A0A814LQ26</accession>
<feature type="transmembrane region" description="Helical" evidence="6">
    <location>
        <begin position="251"/>
        <end position="272"/>
    </location>
</feature>
<feature type="transmembrane region" description="Helical" evidence="6">
    <location>
        <begin position="185"/>
        <end position="207"/>
    </location>
</feature>
<comment type="subcellular location">
    <subcellularLocation>
        <location evidence="1">Cell membrane</location>
        <topology evidence="1">Multi-pass membrane protein</topology>
    </subcellularLocation>
</comment>
<keyword evidence="2" id="KW-1003">Cell membrane</keyword>
<protein>
    <recommendedName>
        <fullName evidence="10">YihY/virulence factor BrkB family protein</fullName>
    </recommendedName>
</protein>
<evidence type="ECO:0000313" key="8">
    <source>
        <dbReference type="EMBL" id="CAF3782558.1"/>
    </source>
</evidence>
<proteinExistence type="predicted"/>
<evidence type="ECO:0008006" key="10">
    <source>
        <dbReference type="Google" id="ProtNLM"/>
    </source>
</evidence>
<keyword evidence="3 6" id="KW-0812">Transmembrane</keyword>
<dbReference type="NCBIfam" id="TIGR00765">
    <property type="entry name" value="yihY_not_rbn"/>
    <property type="match status" value="1"/>
</dbReference>
<dbReference type="EMBL" id="CAJNOU010000692">
    <property type="protein sequence ID" value="CAF1066752.1"/>
    <property type="molecule type" value="Genomic_DNA"/>
</dbReference>
<dbReference type="InterPro" id="IPR017039">
    <property type="entry name" value="Virul_fac_BrkB"/>
</dbReference>
<reference evidence="7" key="1">
    <citation type="submission" date="2021-02" db="EMBL/GenBank/DDBJ databases">
        <authorList>
            <person name="Nowell W R."/>
        </authorList>
    </citation>
    <scope>NUCLEOTIDE SEQUENCE</scope>
</reference>
<dbReference type="PANTHER" id="PTHR30213">
    <property type="entry name" value="INNER MEMBRANE PROTEIN YHJD"/>
    <property type="match status" value="1"/>
</dbReference>
<evidence type="ECO:0000256" key="2">
    <source>
        <dbReference type="ARBA" id="ARBA00022475"/>
    </source>
</evidence>
<name>A0A814LQ26_9BILA</name>
<feature type="transmembrane region" description="Helical" evidence="6">
    <location>
        <begin position="32"/>
        <end position="63"/>
    </location>
</feature>
<comment type="caution">
    <text evidence="7">The sequence shown here is derived from an EMBL/GenBank/DDBJ whole genome shotgun (WGS) entry which is preliminary data.</text>
</comment>